<dbReference type="RefSeq" id="WP_341835618.1">
    <property type="nucleotide sequence ID" value="NZ_CP149822.1"/>
</dbReference>
<name>A0ABZ2YLX7_9BACT</name>
<keyword evidence="5" id="KW-1185">Reference proteome</keyword>
<feature type="domain" description="N-acetyltransferase" evidence="3">
    <location>
        <begin position="12"/>
        <end position="161"/>
    </location>
</feature>
<proteinExistence type="predicted"/>
<gene>
    <name evidence="4" type="ORF">WJU16_22585</name>
</gene>
<dbReference type="Proteomes" id="UP001485459">
    <property type="component" value="Chromosome"/>
</dbReference>
<dbReference type="Gene3D" id="3.40.630.30">
    <property type="match status" value="1"/>
</dbReference>
<evidence type="ECO:0000259" key="3">
    <source>
        <dbReference type="PROSITE" id="PS51186"/>
    </source>
</evidence>
<protein>
    <submittedName>
        <fullName evidence="4">GNAT family N-acetyltransferase</fullName>
    </submittedName>
</protein>
<dbReference type="SUPFAM" id="SSF55729">
    <property type="entry name" value="Acyl-CoA N-acyltransferases (Nat)"/>
    <property type="match status" value="1"/>
</dbReference>
<accession>A0ABZ2YLX7</accession>
<keyword evidence="2" id="KW-0012">Acyltransferase</keyword>
<sequence length="161" mass="18177">MTDKQPPREAACHIRPATPADIPALRIAEQAVIAWERPFDHHLAPDPITYYDLNNMFGRDDLLLLMAEVNGQLAGTGYILRRPNKPYEANSHHGYIGFMYTAPEHRGKGIATAIIAQLRKWAQEKGLKELRLEVYAENAGAIRAYEKAGFTKVLTEMRMDC</sequence>
<dbReference type="PROSITE" id="PS51186">
    <property type="entry name" value="GNAT"/>
    <property type="match status" value="1"/>
</dbReference>
<dbReference type="InterPro" id="IPR016181">
    <property type="entry name" value="Acyl_CoA_acyltransferase"/>
</dbReference>
<dbReference type="Pfam" id="PF00583">
    <property type="entry name" value="Acetyltransf_1"/>
    <property type="match status" value="1"/>
</dbReference>
<evidence type="ECO:0000256" key="2">
    <source>
        <dbReference type="ARBA" id="ARBA00023315"/>
    </source>
</evidence>
<dbReference type="InterPro" id="IPR050832">
    <property type="entry name" value="Bact_Acetyltransf"/>
</dbReference>
<dbReference type="PANTHER" id="PTHR43877">
    <property type="entry name" value="AMINOALKYLPHOSPHONATE N-ACETYLTRANSFERASE-RELATED-RELATED"/>
    <property type="match status" value="1"/>
</dbReference>
<dbReference type="CDD" id="cd04301">
    <property type="entry name" value="NAT_SF"/>
    <property type="match status" value="1"/>
</dbReference>
<evidence type="ECO:0000313" key="5">
    <source>
        <dbReference type="Proteomes" id="UP001485459"/>
    </source>
</evidence>
<organism evidence="4 5">
    <name type="scientific">Chitinophaga pollutisoli</name>
    <dbReference type="NCBI Taxonomy" id="3133966"/>
    <lineage>
        <taxon>Bacteria</taxon>
        <taxon>Pseudomonadati</taxon>
        <taxon>Bacteroidota</taxon>
        <taxon>Chitinophagia</taxon>
        <taxon>Chitinophagales</taxon>
        <taxon>Chitinophagaceae</taxon>
        <taxon>Chitinophaga</taxon>
    </lineage>
</organism>
<evidence type="ECO:0000256" key="1">
    <source>
        <dbReference type="ARBA" id="ARBA00022679"/>
    </source>
</evidence>
<dbReference type="EMBL" id="CP149822">
    <property type="protein sequence ID" value="WZN40753.1"/>
    <property type="molecule type" value="Genomic_DNA"/>
</dbReference>
<reference evidence="5" key="1">
    <citation type="submission" date="2024-03" db="EMBL/GenBank/DDBJ databases">
        <title>Chitinophaga horti sp. nov., isolated from garden soil.</title>
        <authorList>
            <person name="Lee D.S."/>
            <person name="Han D.M."/>
            <person name="Baek J.H."/>
            <person name="Choi D.G."/>
            <person name="Jeon J.H."/>
            <person name="Jeon C.O."/>
        </authorList>
    </citation>
    <scope>NUCLEOTIDE SEQUENCE [LARGE SCALE GENOMIC DNA]</scope>
    <source>
        <strain evidence="5">GPA1</strain>
    </source>
</reference>
<dbReference type="InterPro" id="IPR000182">
    <property type="entry name" value="GNAT_dom"/>
</dbReference>
<evidence type="ECO:0000313" key="4">
    <source>
        <dbReference type="EMBL" id="WZN40753.1"/>
    </source>
</evidence>
<keyword evidence="1" id="KW-0808">Transferase</keyword>